<dbReference type="PANTHER" id="PTHR13887">
    <property type="entry name" value="GLUTATHIONE S-TRANSFERASE KAPPA"/>
    <property type="match status" value="1"/>
</dbReference>
<proteinExistence type="inferred from homology"/>
<dbReference type="Proteomes" id="UP000199063">
    <property type="component" value="Unassembled WGS sequence"/>
</dbReference>
<dbReference type="OrthoDB" id="117402at2"/>
<protein>
    <submittedName>
        <fullName evidence="9">Protein-disulfide isomerase</fullName>
    </submittedName>
</protein>
<dbReference type="PROSITE" id="PS51352">
    <property type="entry name" value="THIOREDOXIN_2"/>
    <property type="match status" value="1"/>
</dbReference>
<evidence type="ECO:0000256" key="7">
    <source>
        <dbReference type="SAM" id="Phobius"/>
    </source>
</evidence>
<keyword evidence="7" id="KW-1133">Transmembrane helix</keyword>
<dbReference type="InterPro" id="IPR036249">
    <property type="entry name" value="Thioredoxin-like_sf"/>
</dbReference>
<keyword evidence="10" id="KW-1185">Reference proteome</keyword>
<keyword evidence="3" id="KW-0560">Oxidoreductase</keyword>
<sequence length="295" mass="30699">MPASRTPARTGHRPARSRKPFAYGAAVAAAAVLLGYVSYTATKPDDSATGGRSVADVSADPDAGVYPELEKLARRDAGDPLALGRADAPVVMVEYADFKCGYCGKFARDTEPALIRKYVEKGVLRIEWRNFPIFGEESEAAARAAWAAGQQGRFWQFHKAAYADGAKEKGFGAQRLEELATEAGVKDLARFTRDADGEEARQAVARDQEEGYGLGATSTPSFVVNGRPIAGAQQARTFVDAIEAARKAVTTEPAGPKSAPTTPAPGATARSAAPGTTAPAPTAPGTPATGTAGGE</sequence>
<keyword evidence="7" id="KW-0472">Membrane</keyword>
<dbReference type="Gene3D" id="3.40.30.10">
    <property type="entry name" value="Glutaredoxin"/>
    <property type="match status" value="1"/>
</dbReference>
<evidence type="ECO:0000256" key="5">
    <source>
        <dbReference type="ARBA" id="ARBA00023284"/>
    </source>
</evidence>
<name>A0A1G9UAT0_9ACTN</name>
<dbReference type="Pfam" id="PF13462">
    <property type="entry name" value="Thioredoxin_4"/>
    <property type="match status" value="1"/>
</dbReference>
<dbReference type="InterPro" id="IPR013766">
    <property type="entry name" value="Thioredoxin_domain"/>
</dbReference>
<dbReference type="GO" id="GO:0016853">
    <property type="term" value="F:isomerase activity"/>
    <property type="evidence" value="ECO:0007669"/>
    <property type="project" value="UniProtKB-KW"/>
</dbReference>
<keyword evidence="4" id="KW-1015">Disulfide bond</keyword>
<feature type="region of interest" description="Disordered" evidence="6">
    <location>
        <begin position="248"/>
        <end position="295"/>
    </location>
</feature>
<dbReference type="RefSeq" id="WP_093655329.1">
    <property type="nucleotide sequence ID" value="NZ_FNHI01000010.1"/>
</dbReference>
<keyword evidence="9" id="KW-0413">Isomerase</keyword>
<dbReference type="GO" id="GO:0016491">
    <property type="term" value="F:oxidoreductase activity"/>
    <property type="evidence" value="ECO:0007669"/>
    <property type="project" value="UniProtKB-KW"/>
</dbReference>
<comment type="similarity">
    <text evidence="1">Belongs to the thioredoxin family. DsbA subfamily.</text>
</comment>
<dbReference type="PANTHER" id="PTHR13887:SF14">
    <property type="entry name" value="DISULFIDE BOND FORMATION PROTEIN D"/>
    <property type="match status" value="1"/>
</dbReference>
<evidence type="ECO:0000256" key="3">
    <source>
        <dbReference type="ARBA" id="ARBA00023002"/>
    </source>
</evidence>
<evidence type="ECO:0000256" key="2">
    <source>
        <dbReference type="ARBA" id="ARBA00022729"/>
    </source>
</evidence>
<organism evidence="9 10">
    <name type="scientific">Streptomyces wuyuanensis</name>
    <dbReference type="NCBI Taxonomy" id="1196353"/>
    <lineage>
        <taxon>Bacteria</taxon>
        <taxon>Bacillati</taxon>
        <taxon>Actinomycetota</taxon>
        <taxon>Actinomycetes</taxon>
        <taxon>Kitasatosporales</taxon>
        <taxon>Streptomycetaceae</taxon>
        <taxon>Streptomyces</taxon>
    </lineage>
</organism>
<dbReference type="STRING" id="1196353.SAMN05444921_11036"/>
<evidence type="ECO:0000256" key="6">
    <source>
        <dbReference type="SAM" id="MobiDB-lite"/>
    </source>
</evidence>
<dbReference type="SUPFAM" id="SSF52833">
    <property type="entry name" value="Thioredoxin-like"/>
    <property type="match status" value="1"/>
</dbReference>
<keyword evidence="7" id="KW-0812">Transmembrane</keyword>
<evidence type="ECO:0000313" key="10">
    <source>
        <dbReference type="Proteomes" id="UP000199063"/>
    </source>
</evidence>
<feature type="compositionally biased region" description="Low complexity" evidence="6">
    <location>
        <begin position="253"/>
        <end position="295"/>
    </location>
</feature>
<accession>A0A1G9UAT0</accession>
<keyword evidence="2" id="KW-0732">Signal</keyword>
<dbReference type="InterPro" id="IPR012336">
    <property type="entry name" value="Thioredoxin-like_fold"/>
</dbReference>
<evidence type="ECO:0000256" key="1">
    <source>
        <dbReference type="ARBA" id="ARBA00005791"/>
    </source>
</evidence>
<gene>
    <name evidence="9" type="ORF">SAMN05444921_11036</name>
</gene>
<reference evidence="10" key="1">
    <citation type="submission" date="2016-10" db="EMBL/GenBank/DDBJ databases">
        <authorList>
            <person name="Varghese N."/>
            <person name="Submissions S."/>
        </authorList>
    </citation>
    <scope>NUCLEOTIDE SEQUENCE [LARGE SCALE GENOMIC DNA]</scope>
    <source>
        <strain evidence="10">CGMCC 4.7042</strain>
    </source>
</reference>
<keyword evidence="5" id="KW-0676">Redox-active center</keyword>
<dbReference type="AlphaFoldDB" id="A0A1G9UAT0"/>
<dbReference type="EMBL" id="FNHI01000010">
    <property type="protein sequence ID" value="SDM56824.1"/>
    <property type="molecule type" value="Genomic_DNA"/>
</dbReference>
<feature type="domain" description="Thioredoxin" evidence="8">
    <location>
        <begin position="48"/>
        <end position="247"/>
    </location>
</feature>
<dbReference type="GeneID" id="40830527"/>
<evidence type="ECO:0000256" key="4">
    <source>
        <dbReference type="ARBA" id="ARBA00023157"/>
    </source>
</evidence>
<evidence type="ECO:0000313" key="9">
    <source>
        <dbReference type="EMBL" id="SDM56824.1"/>
    </source>
</evidence>
<evidence type="ECO:0000259" key="8">
    <source>
        <dbReference type="PROSITE" id="PS51352"/>
    </source>
</evidence>
<feature type="transmembrane region" description="Helical" evidence="7">
    <location>
        <begin position="21"/>
        <end position="39"/>
    </location>
</feature>